<evidence type="ECO:0000256" key="7">
    <source>
        <dbReference type="RuleBase" id="RU363032"/>
    </source>
</evidence>
<evidence type="ECO:0000313" key="11">
    <source>
        <dbReference type="Proteomes" id="UP000635245"/>
    </source>
</evidence>
<keyword evidence="11" id="KW-1185">Reference proteome</keyword>
<evidence type="ECO:0000256" key="2">
    <source>
        <dbReference type="ARBA" id="ARBA00022448"/>
    </source>
</evidence>
<feature type="region of interest" description="Disordered" evidence="8">
    <location>
        <begin position="1"/>
        <end position="35"/>
    </location>
</feature>
<dbReference type="Proteomes" id="UP000635245">
    <property type="component" value="Unassembled WGS sequence"/>
</dbReference>
<evidence type="ECO:0000256" key="8">
    <source>
        <dbReference type="SAM" id="MobiDB-lite"/>
    </source>
</evidence>
<keyword evidence="3" id="KW-1003">Cell membrane</keyword>
<keyword evidence="5 7" id="KW-1133">Transmembrane helix</keyword>
<protein>
    <submittedName>
        <fullName evidence="10">ABC transporter permease</fullName>
    </submittedName>
</protein>
<name>A0A934R1K0_9PSEU</name>
<evidence type="ECO:0000256" key="1">
    <source>
        <dbReference type="ARBA" id="ARBA00004651"/>
    </source>
</evidence>
<organism evidence="10 11">
    <name type="scientific">Prauserella cavernicola</name>
    <dbReference type="NCBI Taxonomy" id="2800127"/>
    <lineage>
        <taxon>Bacteria</taxon>
        <taxon>Bacillati</taxon>
        <taxon>Actinomycetota</taxon>
        <taxon>Actinomycetes</taxon>
        <taxon>Pseudonocardiales</taxon>
        <taxon>Pseudonocardiaceae</taxon>
        <taxon>Prauserella</taxon>
    </lineage>
</organism>
<dbReference type="PANTHER" id="PTHR43386">
    <property type="entry name" value="OLIGOPEPTIDE TRANSPORT SYSTEM PERMEASE PROTEIN APPC"/>
    <property type="match status" value="1"/>
</dbReference>
<sequence>MTGSAPPHARAEERRPAVSSESGATGRRRRSWRGGSGNLVTGGTIVVLVVLLALVSLVWTPYDPIPVNPAGRLLGMTSAHPLGTDLYGRDVVSLLMYGARISLLVGVAAVVIAMVIGVPVGVLAGMRGGWVDQVLMRATDVALAFPALLLTIVFGAVWGAGTTTAVIALGISAAPSFARVSRSGTLQIMSREYVVAARAANRGPFWIATRHVLPNIAGLVIVQSSVAFGIAVLAEAALSYLGFGTTPPTPSWGRMLQEGQSYLFDHPMLVLWPGIAIALTVLGLNLLGDGLRDRLDPRAGGAR</sequence>
<feature type="transmembrane region" description="Helical" evidence="7">
    <location>
        <begin position="216"/>
        <end position="243"/>
    </location>
</feature>
<dbReference type="Pfam" id="PF00528">
    <property type="entry name" value="BPD_transp_1"/>
    <property type="match status" value="1"/>
</dbReference>
<keyword evidence="4 7" id="KW-0812">Transmembrane</keyword>
<gene>
    <name evidence="10" type="ORF">JHE00_32835</name>
</gene>
<dbReference type="AlphaFoldDB" id="A0A934R1K0"/>
<feature type="transmembrane region" description="Helical" evidence="7">
    <location>
        <begin position="269"/>
        <end position="288"/>
    </location>
</feature>
<dbReference type="PROSITE" id="PS50928">
    <property type="entry name" value="ABC_TM1"/>
    <property type="match status" value="1"/>
</dbReference>
<dbReference type="InterPro" id="IPR035906">
    <property type="entry name" value="MetI-like_sf"/>
</dbReference>
<dbReference type="InterPro" id="IPR050366">
    <property type="entry name" value="BP-dependent_transpt_permease"/>
</dbReference>
<evidence type="ECO:0000256" key="3">
    <source>
        <dbReference type="ARBA" id="ARBA00022475"/>
    </source>
</evidence>
<dbReference type="PANTHER" id="PTHR43386:SF25">
    <property type="entry name" value="PEPTIDE ABC TRANSPORTER PERMEASE PROTEIN"/>
    <property type="match status" value="1"/>
</dbReference>
<evidence type="ECO:0000256" key="6">
    <source>
        <dbReference type="ARBA" id="ARBA00023136"/>
    </source>
</evidence>
<dbReference type="GO" id="GO:0005886">
    <property type="term" value="C:plasma membrane"/>
    <property type="evidence" value="ECO:0007669"/>
    <property type="project" value="UniProtKB-SubCell"/>
</dbReference>
<dbReference type="EMBL" id="JAENJH010000014">
    <property type="protein sequence ID" value="MBK1789143.1"/>
    <property type="molecule type" value="Genomic_DNA"/>
</dbReference>
<feature type="transmembrane region" description="Helical" evidence="7">
    <location>
        <begin position="37"/>
        <end position="59"/>
    </location>
</feature>
<feature type="transmembrane region" description="Helical" evidence="7">
    <location>
        <begin position="164"/>
        <end position="181"/>
    </location>
</feature>
<dbReference type="SUPFAM" id="SSF161098">
    <property type="entry name" value="MetI-like"/>
    <property type="match status" value="1"/>
</dbReference>
<comment type="similarity">
    <text evidence="7">Belongs to the binding-protein-dependent transport system permease family.</text>
</comment>
<feature type="transmembrane region" description="Helical" evidence="7">
    <location>
        <begin position="138"/>
        <end position="158"/>
    </location>
</feature>
<evidence type="ECO:0000313" key="10">
    <source>
        <dbReference type="EMBL" id="MBK1789143.1"/>
    </source>
</evidence>
<feature type="transmembrane region" description="Helical" evidence="7">
    <location>
        <begin position="101"/>
        <end position="126"/>
    </location>
</feature>
<keyword evidence="6 7" id="KW-0472">Membrane</keyword>
<evidence type="ECO:0000256" key="4">
    <source>
        <dbReference type="ARBA" id="ARBA00022692"/>
    </source>
</evidence>
<dbReference type="GO" id="GO:0055085">
    <property type="term" value="P:transmembrane transport"/>
    <property type="evidence" value="ECO:0007669"/>
    <property type="project" value="InterPro"/>
</dbReference>
<dbReference type="InterPro" id="IPR000515">
    <property type="entry name" value="MetI-like"/>
</dbReference>
<reference evidence="10" key="1">
    <citation type="submission" date="2020-12" db="EMBL/GenBank/DDBJ databases">
        <title>Prauserella sp. ASG 168, a novel actinomycete isolated from cave rock.</title>
        <authorList>
            <person name="Suriyachadkun C."/>
        </authorList>
    </citation>
    <scope>NUCLEOTIDE SEQUENCE</scope>
    <source>
        <strain evidence="10">ASG 168</strain>
    </source>
</reference>
<keyword evidence="2 7" id="KW-0813">Transport</keyword>
<proteinExistence type="inferred from homology"/>
<comment type="caution">
    <text evidence="10">The sequence shown here is derived from an EMBL/GenBank/DDBJ whole genome shotgun (WGS) entry which is preliminary data.</text>
</comment>
<evidence type="ECO:0000256" key="5">
    <source>
        <dbReference type="ARBA" id="ARBA00022989"/>
    </source>
</evidence>
<dbReference type="Gene3D" id="1.10.3720.10">
    <property type="entry name" value="MetI-like"/>
    <property type="match status" value="1"/>
</dbReference>
<comment type="subcellular location">
    <subcellularLocation>
        <location evidence="1 7">Cell membrane</location>
        <topology evidence="1 7">Multi-pass membrane protein</topology>
    </subcellularLocation>
</comment>
<accession>A0A934R1K0</accession>
<feature type="domain" description="ABC transmembrane type-1" evidence="9">
    <location>
        <begin position="99"/>
        <end position="288"/>
    </location>
</feature>
<evidence type="ECO:0000259" key="9">
    <source>
        <dbReference type="PROSITE" id="PS50928"/>
    </source>
</evidence>
<dbReference type="CDD" id="cd06261">
    <property type="entry name" value="TM_PBP2"/>
    <property type="match status" value="1"/>
</dbReference>